<feature type="domain" description="PRD" evidence="2">
    <location>
        <begin position="68"/>
        <end position="173"/>
    </location>
</feature>
<dbReference type="InterPro" id="IPR036634">
    <property type="entry name" value="PRD_sf"/>
</dbReference>
<dbReference type="NCBIfam" id="NF046042">
    <property type="entry name" value="LicT"/>
    <property type="match status" value="1"/>
</dbReference>
<reference evidence="3 4" key="1">
    <citation type="submission" date="2021-01" db="EMBL/GenBank/DDBJ databases">
        <title>Complete genome sequence of Erwinia rhapontici MAFF 311153.</title>
        <authorList>
            <person name="Morohoshi T."/>
            <person name="Someya N."/>
        </authorList>
    </citation>
    <scope>NUCLEOTIDE SEQUENCE [LARGE SCALE GENOMIC DNA]</scope>
    <source>
        <strain evidence="3 4">MAFF 311153</strain>
    </source>
</reference>
<dbReference type="InterPro" id="IPR011608">
    <property type="entry name" value="PRD"/>
</dbReference>
<dbReference type="PANTHER" id="PTHR30185:SF15">
    <property type="entry name" value="CRYPTIC BETA-GLUCOSIDE BGL OPERON ANTITERMINATOR"/>
    <property type="match status" value="1"/>
</dbReference>
<dbReference type="SUPFAM" id="SSF63520">
    <property type="entry name" value="PTS-regulatory domain, PRD"/>
    <property type="match status" value="2"/>
</dbReference>
<protein>
    <submittedName>
        <fullName evidence="3">Transcription antiterminator LicT</fullName>
    </submittedName>
</protein>
<dbReference type="PANTHER" id="PTHR30185">
    <property type="entry name" value="CRYPTIC BETA-GLUCOSIDE BGL OPERON ANTITERMINATOR"/>
    <property type="match status" value="1"/>
</dbReference>
<dbReference type="Gene3D" id="1.10.1790.10">
    <property type="entry name" value="PRD domain"/>
    <property type="match status" value="2"/>
</dbReference>
<accession>A0ABN6DLH9</accession>
<dbReference type="SMART" id="SM01061">
    <property type="entry name" value="CAT_RBD"/>
    <property type="match status" value="1"/>
</dbReference>
<dbReference type="EMBL" id="AP024329">
    <property type="protein sequence ID" value="BCQ35638.1"/>
    <property type="molecule type" value="Genomic_DNA"/>
</dbReference>
<organism evidence="3 4">
    <name type="scientific">Erwinia rhapontici</name>
    <name type="common">Pectobacterium rhapontici</name>
    <dbReference type="NCBI Taxonomy" id="55212"/>
    <lineage>
        <taxon>Bacteria</taxon>
        <taxon>Pseudomonadati</taxon>
        <taxon>Pseudomonadota</taxon>
        <taxon>Gammaproteobacteria</taxon>
        <taxon>Enterobacterales</taxon>
        <taxon>Erwiniaceae</taxon>
        <taxon>Erwinia</taxon>
    </lineage>
</organism>
<dbReference type="Pfam" id="PF00874">
    <property type="entry name" value="PRD"/>
    <property type="match status" value="2"/>
</dbReference>
<keyword evidence="1" id="KW-0677">Repeat</keyword>
<dbReference type="InterPro" id="IPR004341">
    <property type="entry name" value="CAT_RNA-bd_dom"/>
</dbReference>
<dbReference type="Gene3D" id="2.30.24.10">
    <property type="entry name" value="CAT RNA-binding domain"/>
    <property type="match status" value="1"/>
</dbReference>
<dbReference type="InterPro" id="IPR036650">
    <property type="entry name" value="CAT_RNA-bd_dom_sf"/>
</dbReference>
<name>A0ABN6DLH9_ERWRD</name>
<evidence type="ECO:0000259" key="2">
    <source>
        <dbReference type="PROSITE" id="PS51372"/>
    </source>
</evidence>
<feature type="domain" description="PRD" evidence="2">
    <location>
        <begin position="174"/>
        <end position="284"/>
    </location>
</feature>
<dbReference type="PROSITE" id="PS51372">
    <property type="entry name" value="PRD_2"/>
    <property type="match status" value="2"/>
</dbReference>
<dbReference type="SUPFAM" id="SSF50151">
    <property type="entry name" value="SacY-like RNA-binding domain"/>
    <property type="match status" value="1"/>
</dbReference>
<dbReference type="Pfam" id="PF03123">
    <property type="entry name" value="CAT_RBD"/>
    <property type="match status" value="1"/>
</dbReference>
<keyword evidence="4" id="KW-1185">Reference proteome</keyword>
<dbReference type="Proteomes" id="UP000677515">
    <property type="component" value="Chromosome"/>
</dbReference>
<evidence type="ECO:0000313" key="3">
    <source>
        <dbReference type="EMBL" id="BCQ35638.1"/>
    </source>
</evidence>
<evidence type="ECO:0000256" key="1">
    <source>
        <dbReference type="ARBA" id="ARBA00022737"/>
    </source>
</evidence>
<evidence type="ECO:0000313" key="4">
    <source>
        <dbReference type="Proteomes" id="UP000677515"/>
    </source>
</evidence>
<proteinExistence type="predicted"/>
<sequence>MDKMTVAKVLNNSLVLSSTADHDEVIVMGKGIGFNSKVGDTLDESQIEKIFIVQGSQTRRDYLRVIENAPESLLPLVQELLDRASAQLNSRLSEQLFFTLVDHISFAVERFTKGIAIQNRLLFEVKRFYPREFAVAQQAVRQLNQQLNIDLPEEEAGNIAFHLVNGQTDVQNMETTLLSVKMLKDIFNIIKYHFRVEINRDSLNYQRFLTHLQFFIQRMVEGRQIANKDDFIFTQVKTEYPDHYRASQLIGEYVFNLLQVSLTNDELLYLIIHLVRIVTPDEDLPQTE</sequence>
<gene>
    <name evidence="3" type="primary">licT</name>
    <name evidence="3" type="ORF">ERHA53_29810</name>
</gene>
<dbReference type="InterPro" id="IPR050661">
    <property type="entry name" value="BglG_antiterminators"/>
</dbReference>